<organism evidence="2 3">
    <name type="scientific">Baudoinia panamericana (strain UAMH 10762)</name>
    <name type="common">Angels' share fungus</name>
    <name type="synonym">Baudoinia compniacensis (strain UAMH 10762)</name>
    <dbReference type="NCBI Taxonomy" id="717646"/>
    <lineage>
        <taxon>Eukaryota</taxon>
        <taxon>Fungi</taxon>
        <taxon>Dikarya</taxon>
        <taxon>Ascomycota</taxon>
        <taxon>Pezizomycotina</taxon>
        <taxon>Dothideomycetes</taxon>
        <taxon>Dothideomycetidae</taxon>
        <taxon>Mycosphaerellales</taxon>
        <taxon>Teratosphaeriaceae</taxon>
        <taxon>Baudoinia</taxon>
    </lineage>
</organism>
<evidence type="ECO:0000256" key="1">
    <source>
        <dbReference type="SAM" id="Phobius"/>
    </source>
</evidence>
<dbReference type="EMBL" id="KB445559">
    <property type="protein sequence ID" value="EMC94162.1"/>
    <property type="molecule type" value="Genomic_DNA"/>
</dbReference>
<accession>M2LIX9</accession>
<keyword evidence="3" id="KW-1185">Reference proteome</keyword>
<keyword evidence="1" id="KW-0812">Transmembrane</keyword>
<keyword evidence="1" id="KW-0472">Membrane</keyword>
<dbReference type="OMA" id="EMSFKCR"/>
<dbReference type="AlphaFoldDB" id="M2LIX9"/>
<protein>
    <submittedName>
        <fullName evidence="2">Uncharacterized protein</fullName>
    </submittedName>
</protein>
<dbReference type="HOGENOM" id="CLU_628477_0_0_1"/>
<feature type="transmembrane region" description="Helical" evidence="1">
    <location>
        <begin position="69"/>
        <end position="90"/>
    </location>
</feature>
<feature type="transmembrane region" description="Helical" evidence="1">
    <location>
        <begin position="29"/>
        <end position="49"/>
    </location>
</feature>
<gene>
    <name evidence="2" type="ORF">BAUCODRAFT_26352</name>
</gene>
<dbReference type="GeneID" id="19110413"/>
<keyword evidence="1" id="KW-1133">Transmembrane helix</keyword>
<reference evidence="2 3" key="1">
    <citation type="journal article" date="2012" name="PLoS Pathog.">
        <title>Diverse lifestyles and strategies of plant pathogenesis encoded in the genomes of eighteen Dothideomycetes fungi.</title>
        <authorList>
            <person name="Ohm R.A."/>
            <person name="Feau N."/>
            <person name="Henrissat B."/>
            <person name="Schoch C.L."/>
            <person name="Horwitz B.A."/>
            <person name="Barry K.W."/>
            <person name="Condon B.J."/>
            <person name="Copeland A.C."/>
            <person name="Dhillon B."/>
            <person name="Glaser F."/>
            <person name="Hesse C.N."/>
            <person name="Kosti I."/>
            <person name="LaButti K."/>
            <person name="Lindquist E.A."/>
            <person name="Lucas S."/>
            <person name="Salamov A.A."/>
            <person name="Bradshaw R.E."/>
            <person name="Ciuffetti L."/>
            <person name="Hamelin R.C."/>
            <person name="Kema G.H.J."/>
            <person name="Lawrence C."/>
            <person name="Scott J.A."/>
            <person name="Spatafora J.W."/>
            <person name="Turgeon B.G."/>
            <person name="de Wit P.J.G.M."/>
            <person name="Zhong S."/>
            <person name="Goodwin S.B."/>
            <person name="Grigoriev I.V."/>
        </authorList>
    </citation>
    <scope>NUCLEOTIDE SEQUENCE [LARGE SCALE GENOMIC DNA]</scope>
    <source>
        <strain evidence="2 3">UAMH 10762</strain>
    </source>
</reference>
<evidence type="ECO:0000313" key="3">
    <source>
        <dbReference type="Proteomes" id="UP000011761"/>
    </source>
</evidence>
<proteinExistence type="predicted"/>
<dbReference type="KEGG" id="bcom:BAUCODRAFT_26352"/>
<dbReference type="eggNOG" id="ENOG502T1HR">
    <property type="taxonomic scope" value="Eukaryota"/>
</dbReference>
<name>M2LIX9_BAUPA</name>
<sequence length="436" mass="47357">MGRMRLWNFFKSVSEKAPGDYDPGRSGRVGLFAIVALQHALLWSSLYVLGSETYLLIEHDIGGDVLVSAMMLFVAGGSSLVYLTLQNAAAMLFVQRSDVHVQPNKKRAMQWLALISIRLSVTAWLAACGLNVTSTFARQPYCSRIGNRTDSGGFINTSVACIVQRTDVGASSVCLYRLAAILLFILLHKITETFRARLFGIVEHPADIPPTLPCYAVPGRAKALDMSFNCRSLSSLSSHTLVASPSDSTAQLLPACPGKAVIGLGIVYGPPTRKQSAPSLLMPRPSLSSIRTHTTMATLPPRSPLLPLPAYFPNKYRRLSAIPQAIHSPRIHKLPKLDRSRSYKAVKMIPPSPILCARNLAAFNRSTESLSSVYSRSVSGEKRSSVPGVSLGEASRSYSSTTCTIVVRSPLGTMRMENDPDVAAVLEWDIKGLTIQ</sequence>
<feature type="transmembrane region" description="Helical" evidence="1">
    <location>
        <begin position="111"/>
        <end position="132"/>
    </location>
</feature>
<evidence type="ECO:0000313" key="2">
    <source>
        <dbReference type="EMBL" id="EMC94162.1"/>
    </source>
</evidence>
<dbReference type="Proteomes" id="UP000011761">
    <property type="component" value="Unassembled WGS sequence"/>
</dbReference>
<dbReference type="OrthoDB" id="3944567at2759"/>
<dbReference type="RefSeq" id="XP_007678562.1">
    <property type="nucleotide sequence ID" value="XM_007680372.1"/>
</dbReference>